<accession>A0ABZ0PNI8</accession>
<evidence type="ECO:0000313" key="5">
    <source>
        <dbReference type="EMBL" id="WPB87288.1"/>
    </source>
</evidence>
<feature type="transmembrane region" description="Helical" evidence="3">
    <location>
        <begin position="37"/>
        <end position="57"/>
    </location>
</feature>
<gene>
    <name evidence="5" type="ORF">R9Z33_10480</name>
</gene>
<keyword evidence="6" id="KW-1185">Reference proteome</keyword>
<dbReference type="Proteomes" id="UP001305521">
    <property type="component" value="Chromosome"/>
</dbReference>
<evidence type="ECO:0000256" key="1">
    <source>
        <dbReference type="ARBA" id="ARBA00023224"/>
    </source>
</evidence>
<keyword evidence="1 2" id="KW-0807">Transducer</keyword>
<organism evidence="5 6">
    <name type="scientific">Sediminicoccus rosea</name>
    <dbReference type="NCBI Taxonomy" id="1225128"/>
    <lineage>
        <taxon>Bacteria</taxon>
        <taxon>Pseudomonadati</taxon>
        <taxon>Pseudomonadota</taxon>
        <taxon>Alphaproteobacteria</taxon>
        <taxon>Acetobacterales</taxon>
        <taxon>Roseomonadaceae</taxon>
        <taxon>Sediminicoccus</taxon>
    </lineage>
</organism>
<feature type="transmembrane region" description="Helical" evidence="3">
    <location>
        <begin position="146"/>
        <end position="165"/>
    </location>
</feature>
<evidence type="ECO:0000313" key="6">
    <source>
        <dbReference type="Proteomes" id="UP001305521"/>
    </source>
</evidence>
<feature type="domain" description="Methyl-accepting transducer" evidence="4">
    <location>
        <begin position="231"/>
        <end position="464"/>
    </location>
</feature>
<dbReference type="SMART" id="SM00283">
    <property type="entry name" value="MA"/>
    <property type="match status" value="1"/>
</dbReference>
<evidence type="ECO:0000256" key="2">
    <source>
        <dbReference type="PROSITE-ProRule" id="PRU00284"/>
    </source>
</evidence>
<dbReference type="SUPFAM" id="SSF58104">
    <property type="entry name" value="Methyl-accepting chemotaxis protein (MCP) signaling domain"/>
    <property type="match status" value="1"/>
</dbReference>
<feature type="transmembrane region" description="Helical" evidence="3">
    <location>
        <begin position="69"/>
        <end position="87"/>
    </location>
</feature>
<dbReference type="PROSITE" id="PS50111">
    <property type="entry name" value="CHEMOTAXIS_TRANSDUC_2"/>
    <property type="match status" value="1"/>
</dbReference>
<dbReference type="PANTHER" id="PTHR32089">
    <property type="entry name" value="METHYL-ACCEPTING CHEMOTAXIS PROTEIN MCPB"/>
    <property type="match status" value="1"/>
</dbReference>
<keyword evidence="3" id="KW-1133">Transmembrane helix</keyword>
<reference evidence="5 6" key="1">
    <citation type="submission" date="2023-11" db="EMBL/GenBank/DDBJ databases">
        <title>Arctic aerobic anoxygenic photoheterotroph Sediminicoccus rosea KRV36 adapts its photosynthesis to long days of polar summer.</title>
        <authorList>
            <person name="Tomasch J."/>
            <person name="Kopejtka K."/>
            <person name="Bily T."/>
            <person name="Gardiner A.T."/>
            <person name="Gardian Z."/>
            <person name="Shivaramu S."/>
            <person name="Koblizek M."/>
            <person name="Engelhardt F."/>
            <person name="Kaftan D."/>
        </authorList>
    </citation>
    <scope>NUCLEOTIDE SEQUENCE [LARGE SCALE GENOMIC DNA]</scope>
    <source>
        <strain evidence="5 6">R-30</strain>
    </source>
</reference>
<dbReference type="RefSeq" id="WP_318651241.1">
    <property type="nucleotide sequence ID" value="NZ_CP137852.1"/>
</dbReference>
<feature type="transmembrane region" description="Helical" evidence="3">
    <location>
        <begin position="12"/>
        <end position="31"/>
    </location>
</feature>
<feature type="transmembrane region" description="Helical" evidence="3">
    <location>
        <begin position="113"/>
        <end position="134"/>
    </location>
</feature>
<proteinExistence type="predicted"/>
<protein>
    <submittedName>
        <fullName evidence="5">Methyl-accepting chemotaxis protein</fullName>
    </submittedName>
</protein>
<dbReference type="PANTHER" id="PTHR32089:SF112">
    <property type="entry name" value="LYSOZYME-LIKE PROTEIN-RELATED"/>
    <property type="match status" value="1"/>
</dbReference>
<dbReference type="Gene3D" id="1.10.287.950">
    <property type="entry name" value="Methyl-accepting chemotaxis protein"/>
    <property type="match status" value="1"/>
</dbReference>
<keyword evidence="3" id="KW-0472">Membrane</keyword>
<dbReference type="EMBL" id="CP137852">
    <property type="protein sequence ID" value="WPB87288.1"/>
    <property type="molecule type" value="Genomic_DNA"/>
</dbReference>
<sequence length="487" mass="48750">MDLTDLRTRTGRMLLLLLAVMVPLTPLLGWLEGQGGQALLLGTGIALAALVVALMAARGGVASPAVGQAIAVGIMAVVSVHVALAPAGWRLDVHMAYFAALALLAGFCDPRPILLGTLTVALHHVALNFAAPALVFGTPDGDLGRVVLHAVILLVEAAGLLVLVAGMRRAAEAARAAIVQAEHSRQAELAAVERRQALEAAAAREAREARAATAERIERSLGGVAQGVEAASGTLDDSAKRIAAEAEGAAREAAIAQGAVEEASSGVQTVAAASEQLAAAVAEITRQVAQASQVAGRASAQVEGTDALVRSLSDGAQRIGDVVRLISDIAGQTNLLALNATIEAARAGDAGKGFAVVASEVKNLAGQTAKATEEIGHQVGAIQAATAEAVTAMQSIAGVVGEVNEVAAIIAAAVAEQGNATREIAGASAEVARGTGNASAAVTRAVERIGTTAEAVTGLERMAEGLRGEAASLRAAVGETAQGLRAA</sequence>
<keyword evidence="3" id="KW-0812">Transmembrane</keyword>
<dbReference type="InterPro" id="IPR004089">
    <property type="entry name" value="MCPsignal_dom"/>
</dbReference>
<evidence type="ECO:0000259" key="4">
    <source>
        <dbReference type="PROSITE" id="PS50111"/>
    </source>
</evidence>
<evidence type="ECO:0000256" key="3">
    <source>
        <dbReference type="SAM" id="Phobius"/>
    </source>
</evidence>
<dbReference type="Pfam" id="PF00015">
    <property type="entry name" value="MCPsignal"/>
    <property type="match status" value="1"/>
</dbReference>
<name>A0ABZ0PNI8_9PROT</name>